<protein>
    <submittedName>
        <fullName evidence="3">Pilus assembly protein CpaF</fullName>
    </submittedName>
</protein>
<dbReference type="InterPro" id="IPR001482">
    <property type="entry name" value="T2SS/T4SS_dom"/>
</dbReference>
<dbReference type="RefSeq" id="WP_074591910.1">
    <property type="nucleotide sequence ID" value="NZ_FNBS01000002.1"/>
</dbReference>
<evidence type="ECO:0000256" key="1">
    <source>
        <dbReference type="ARBA" id="ARBA00006611"/>
    </source>
</evidence>
<evidence type="ECO:0000313" key="3">
    <source>
        <dbReference type="EMBL" id="SDF02649.1"/>
    </source>
</evidence>
<gene>
    <name evidence="3" type="ORF">SAMN04244560_00126</name>
</gene>
<dbReference type="GO" id="GO:0016887">
    <property type="term" value="F:ATP hydrolysis activity"/>
    <property type="evidence" value="ECO:0007669"/>
    <property type="project" value="InterPro"/>
</dbReference>
<dbReference type="SUPFAM" id="SSF52540">
    <property type="entry name" value="P-loop containing nucleoside triphosphate hydrolases"/>
    <property type="match status" value="1"/>
</dbReference>
<dbReference type="InterPro" id="IPR025662">
    <property type="entry name" value="Sigma_54_int_dom_ATP-bd_1"/>
</dbReference>
<reference evidence="3 4" key="1">
    <citation type="submission" date="2016-10" db="EMBL/GenBank/DDBJ databases">
        <authorList>
            <person name="de Groot N.N."/>
        </authorList>
    </citation>
    <scope>NUCLEOTIDE SEQUENCE [LARGE SCALE GENOMIC DNA]</scope>
    <source>
        <strain evidence="3 4">DSM 569</strain>
    </source>
</reference>
<feature type="domain" description="Bacterial type II secretion system protein E" evidence="2">
    <location>
        <begin position="78"/>
        <end position="352"/>
    </location>
</feature>
<comment type="similarity">
    <text evidence="1">Belongs to the GSP E family.</text>
</comment>
<dbReference type="InterPro" id="IPR027417">
    <property type="entry name" value="P-loop_NTPase"/>
</dbReference>
<organism evidence="3 4">
    <name type="scientific">Thermoanaerobacter thermohydrosulfuricus</name>
    <name type="common">Clostridium thermohydrosulfuricum</name>
    <dbReference type="NCBI Taxonomy" id="1516"/>
    <lineage>
        <taxon>Bacteria</taxon>
        <taxon>Bacillati</taxon>
        <taxon>Bacillota</taxon>
        <taxon>Clostridia</taxon>
        <taxon>Thermoanaerobacterales</taxon>
        <taxon>Thermoanaerobacteraceae</taxon>
        <taxon>Thermoanaerobacter</taxon>
    </lineage>
</organism>
<evidence type="ECO:0000313" key="4">
    <source>
        <dbReference type="Proteomes" id="UP000183404"/>
    </source>
</evidence>
<dbReference type="InterPro" id="IPR050921">
    <property type="entry name" value="T4SS_GSP_E_ATPase"/>
</dbReference>
<dbReference type="CDD" id="cd01130">
    <property type="entry name" value="VirB11-like_ATPase"/>
    <property type="match status" value="1"/>
</dbReference>
<evidence type="ECO:0000259" key="2">
    <source>
        <dbReference type="Pfam" id="PF00437"/>
    </source>
</evidence>
<name>A0A1G7HRM1_THETY</name>
<proteinExistence type="inferred from homology"/>
<dbReference type="PANTHER" id="PTHR30486:SF6">
    <property type="entry name" value="TYPE IV PILUS RETRACTATION ATPASE PILT"/>
    <property type="match status" value="1"/>
</dbReference>
<accession>A0A1G7HRM1</accession>
<dbReference type="AlphaFoldDB" id="A0A1G7HRM1"/>
<dbReference type="PROSITE" id="PS00675">
    <property type="entry name" value="SIGMA54_INTERACT_1"/>
    <property type="match status" value="1"/>
</dbReference>
<dbReference type="Pfam" id="PF00437">
    <property type="entry name" value="T2SSE"/>
    <property type="match status" value="1"/>
</dbReference>
<dbReference type="PANTHER" id="PTHR30486">
    <property type="entry name" value="TWITCHING MOTILITY PROTEIN PILT"/>
    <property type="match status" value="1"/>
</dbReference>
<dbReference type="Gene3D" id="3.30.450.380">
    <property type="match status" value="1"/>
</dbReference>
<dbReference type="EMBL" id="FNBS01000002">
    <property type="protein sequence ID" value="SDF02649.1"/>
    <property type="molecule type" value="Genomic_DNA"/>
</dbReference>
<dbReference type="Gene3D" id="3.40.50.300">
    <property type="entry name" value="P-loop containing nucleotide triphosphate hydrolases"/>
    <property type="match status" value="1"/>
</dbReference>
<sequence>MSLSERSKLINTARKVDIDLIVNAVRPQMLNYQNQNTNDLKGLLRLEVKKYLEQNFPHYLDNLYSITEEVYNKMYMLGPFEKYLKMDGVTDIISFGTRLMYVKNGVKYDDEIGFASMEEVRVIYERIIANSGQNISYAEPSKDAELYDGSRVKVIIPPEALEPYIIIRKHTSLNKNLDELIYGLRGLNDSVGTIEMVKKRTKEEENFNGTLSEYFKMCVRNRRNIIVIGETGAGKTTFVNALTYYIQPKHIVAVLEDTREMELPLPYVFYLKTREEKEGAKAITYEDILYDCLRANPDRIILTEIRTPISAYTFINVLNSGHKGSFTTIHADNVEMALDKLEMLIKEFKNIDDRTIRRLISKAIDVLVFIGLEEDEKGDITGRAVKEVAELRGIDEKGNYILNYKYIKW</sequence>
<dbReference type="Proteomes" id="UP000183404">
    <property type="component" value="Unassembled WGS sequence"/>
</dbReference>